<evidence type="ECO:0000256" key="9">
    <source>
        <dbReference type="RuleBase" id="RU365074"/>
    </source>
</evidence>
<dbReference type="GO" id="GO:0016433">
    <property type="term" value="F:rRNA (adenine) methyltransferase activity"/>
    <property type="evidence" value="ECO:0007669"/>
    <property type="project" value="TreeGrafter"/>
</dbReference>
<dbReference type="HOGENOM" id="CLU_027694_2_2_1"/>
<dbReference type="GO" id="GO:0005730">
    <property type="term" value="C:nucleolus"/>
    <property type="evidence" value="ECO:0007669"/>
    <property type="project" value="UniProtKB-SubCell"/>
</dbReference>
<dbReference type="Pfam" id="PF05148">
    <property type="entry name" value="Methyltransf_8"/>
    <property type="match status" value="1"/>
</dbReference>
<evidence type="ECO:0000256" key="6">
    <source>
        <dbReference type="ARBA" id="ARBA00022691"/>
    </source>
</evidence>
<evidence type="ECO:0000256" key="10">
    <source>
        <dbReference type="SAM" id="MobiDB-lite"/>
    </source>
</evidence>
<dbReference type="InterPro" id="IPR029063">
    <property type="entry name" value="SAM-dependent_MTases_sf"/>
</dbReference>
<keyword evidence="4 9" id="KW-0489">Methyltransferase</keyword>
<name>A0A067TK41_GALM3</name>
<dbReference type="FunFam" id="1.10.10.2150:FF:000001">
    <property type="entry name" value="Ribosomal RNA-processing protein 8"/>
    <property type="match status" value="1"/>
</dbReference>
<dbReference type="Gene3D" id="1.10.10.2150">
    <property type="entry name" value="Ribosomal RNA-processing protein 8, N-terminal domain"/>
    <property type="match status" value="1"/>
</dbReference>
<feature type="compositionally biased region" description="Polar residues" evidence="10">
    <location>
        <begin position="49"/>
        <end position="63"/>
    </location>
</feature>
<dbReference type="SUPFAM" id="SSF53335">
    <property type="entry name" value="S-adenosyl-L-methionine-dependent methyltransferases"/>
    <property type="match status" value="1"/>
</dbReference>
<feature type="compositionally biased region" description="Polar residues" evidence="10">
    <location>
        <begin position="94"/>
        <end position="108"/>
    </location>
</feature>
<evidence type="ECO:0000256" key="1">
    <source>
        <dbReference type="ARBA" id="ARBA00004604"/>
    </source>
</evidence>
<dbReference type="Gene3D" id="3.40.50.150">
    <property type="entry name" value="Vaccinia Virus protein VP39"/>
    <property type="match status" value="1"/>
</dbReference>
<protein>
    <recommendedName>
        <fullName evidence="8 9">Ribosomal RNA-processing protein 8</fullName>
        <ecNumber evidence="9">2.1.1.-</ecNumber>
    </recommendedName>
</protein>
<dbReference type="PANTHER" id="PTHR12787">
    <property type="entry name" value="RIBOSOMAL RNA-PROCESSING PROTEIN 8"/>
    <property type="match status" value="1"/>
</dbReference>
<dbReference type="PANTHER" id="PTHR12787:SF0">
    <property type="entry name" value="RIBOSOMAL RNA-PROCESSING PROTEIN 8"/>
    <property type="match status" value="1"/>
</dbReference>
<dbReference type="EMBL" id="KL142368">
    <property type="protein sequence ID" value="KDR83585.1"/>
    <property type="molecule type" value="Genomic_DNA"/>
</dbReference>
<keyword evidence="6 9" id="KW-0949">S-adenosyl-L-methionine</keyword>
<dbReference type="STRING" id="685588.A0A067TK41"/>
<dbReference type="InterPro" id="IPR042036">
    <property type="entry name" value="RRP8_N"/>
</dbReference>
<evidence type="ECO:0000313" key="12">
    <source>
        <dbReference type="Proteomes" id="UP000027222"/>
    </source>
</evidence>
<evidence type="ECO:0000256" key="4">
    <source>
        <dbReference type="ARBA" id="ARBA00022603"/>
    </source>
</evidence>
<comment type="subcellular location">
    <subcellularLocation>
        <location evidence="1 9">Nucleus</location>
        <location evidence="1 9">Nucleolus</location>
    </subcellularLocation>
</comment>
<feature type="region of interest" description="Disordered" evidence="10">
    <location>
        <begin position="1"/>
        <end position="155"/>
    </location>
</feature>
<evidence type="ECO:0000256" key="5">
    <source>
        <dbReference type="ARBA" id="ARBA00022679"/>
    </source>
</evidence>
<gene>
    <name evidence="11" type="ORF">GALMADRAFT_235848</name>
</gene>
<comment type="function">
    <text evidence="9">S-adenosyl-L-methionine-dependent methyltransferase that specifically methylates the N(1) position of adenine in helix 25.1 in 25S rRNA. Required both for ribosomal 40S and 60S subunits biogenesis. Required for efficient pre-rRNA cleavage at site A2.</text>
</comment>
<dbReference type="GO" id="GO:0042273">
    <property type="term" value="P:ribosomal large subunit biogenesis"/>
    <property type="evidence" value="ECO:0007669"/>
    <property type="project" value="TreeGrafter"/>
</dbReference>
<evidence type="ECO:0000256" key="3">
    <source>
        <dbReference type="ARBA" id="ARBA00022552"/>
    </source>
</evidence>
<dbReference type="AlphaFoldDB" id="A0A067TK41"/>
<keyword evidence="3 9" id="KW-0698">rRNA processing</keyword>
<keyword evidence="5 9" id="KW-0808">Transferase</keyword>
<sequence>MALFQVPGWSVPAIPLRDGPHQSKKRKRPAGDNDKLETAEVNLEKLMSKLTSIQPEESRNGSGHSKLLQGKSDAKKRRKKSRVSVERQEEQKHGPSTLNSNMQRNSLSEKLVSLKNETSPKSMKKEITRHNASSLSSKPGSTLTRRQSTSNAGLTALQKGMKEKLDGARFRLINENLYKSNSRTAHQMMRDDPHVFEEYHTGFRHQVISWPTNPVEHYISAFSSYPKNTVMADLGCGDAALAKGLLPKGISVISFDLVSDNVYVVEADTCDKVPLPGSEGFEKEKSMGEGQVVDVVVCALSLMGVNWVNCIREAWRILKAGGELHIAEVTSRFTDIEQFQQLLSSLGFRLTAKDESNTHFILLKFTKDARTSKTENEWVKLMSKGSILKPCEYKRR</sequence>
<dbReference type="OrthoDB" id="10258825at2759"/>
<dbReference type="EC" id="2.1.1.-" evidence="9"/>
<reference evidence="12" key="1">
    <citation type="journal article" date="2014" name="Proc. Natl. Acad. Sci. U.S.A.">
        <title>Extensive sampling of basidiomycete genomes demonstrates inadequacy of the white-rot/brown-rot paradigm for wood decay fungi.</title>
        <authorList>
            <person name="Riley R."/>
            <person name="Salamov A.A."/>
            <person name="Brown D.W."/>
            <person name="Nagy L.G."/>
            <person name="Floudas D."/>
            <person name="Held B.W."/>
            <person name="Levasseur A."/>
            <person name="Lombard V."/>
            <person name="Morin E."/>
            <person name="Otillar R."/>
            <person name="Lindquist E.A."/>
            <person name="Sun H."/>
            <person name="LaButti K.M."/>
            <person name="Schmutz J."/>
            <person name="Jabbour D."/>
            <person name="Luo H."/>
            <person name="Baker S.E."/>
            <person name="Pisabarro A.G."/>
            <person name="Walton J.D."/>
            <person name="Blanchette R.A."/>
            <person name="Henrissat B."/>
            <person name="Martin F."/>
            <person name="Cullen D."/>
            <person name="Hibbett D.S."/>
            <person name="Grigoriev I.V."/>
        </authorList>
    </citation>
    <scope>NUCLEOTIDE SEQUENCE [LARGE SCALE GENOMIC DNA]</scope>
    <source>
        <strain evidence="12">CBS 339.88</strain>
    </source>
</reference>
<keyword evidence="12" id="KW-1185">Reference proteome</keyword>
<dbReference type="Proteomes" id="UP000027222">
    <property type="component" value="Unassembled WGS sequence"/>
</dbReference>
<evidence type="ECO:0000256" key="8">
    <source>
        <dbReference type="ARBA" id="ARBA00076672"/>
    </source>
</evidence>
<proteinExistence type="inferred from homology"/>
<evidence type="ECO:0000256" key="2">
    <source>
        <dbReference type="ARBA" id="ARBA00006301"/>
    </source>
</evidence>
<feature type="compositionally biased region" description="Basic and acidic residues" evidence="10">
    <location>
        <begin position="29"/>
        <end position="47"/>
    </location>
</feature>
<accession>A0A067TK41</accession>
<dbReference type="CDD" id="cd02440">
    <property type="entry name" value="AdoMet_MTases"/>
    <property type="match status" value="1"/>
</dbReference>
<feature type="compositionally biased region" description="Basic and acidic residues" evidence="10">
    <location>
        <begin position="83"/>
        <end position="93"/>
    </location>
</feature>
<organism evidence="11 12">
    <name type="scientific">Galerina marginata (strain CBS 339.88)</name>
    <dbReference type="NCBI Taxonomy" id="685588"/>
    <lineage>
        <taxon>Eukaryota</taxon>
        <taxon>Fungi</taxon>
        <taxon>Dikarya</taxon>
        <taxon>Basidiomycota</taxon>
        <taxon>Agaricomycotina</taxon>
        <taxon>Agaricomycetes</taxon>
        <taxon>Agaricomycetidae</taxon>
        <taxon>Agaricales</taxon>
        <taxon>Agaricineae</taxon>
        <taxon>Strophariaceae</taxon>
        <taxon>Galerina</taxon>
    </lineage>
</organism>
<dbReference type="InterPro" id="IPR007823">
    <property type="entry name" value="RRP8"/>
</dbReference>
<evidence type="ECO:0000313" key="11">
    <source>
        <dbReference type="EMBL" id="KDR83585.1"/>
    </source>
</evidence>
<evidence type="ECO:0000256" key="7">
    <source>
        <dbReference type="ARBA" id="ARBA00023242"/>
    </source>
</evidence>
<comment type="similarity">
    <text evidence="2 9">Belongs to the methyltransferase superfamily. RRP8 family.</text>
</comment>
<keyword evidence="7 9" id="KW-0539">Nucleus</keyword>
<feature type="compositionally biased region" description="Polar residues" evidence="10">
    <location>
        <begin position="130"/>
        <end position="153"/>
    </location>
</feature>